<gene>
    <name evidence="2" type="ORF">BBD42_08705</name>
</gene>
<evidence type="ECO:0000313" key="2">
    <source>
        <dbReference type="EMBL" id="ANY66531.1"/>
    </source>
</evidence>
<dbReference type="InterPro" id="IPR004843">
    <property type="entry name" value="Calcineurin-like_PHP"/>
</dbReference>
<sequence length="304" mass="34364">MKKVSLWCEKETVPGLGEPLMFFQVITDTHVTVDPSHVHNQHFERALLDIQELAAASGSAGIMHAGDITDHGDEAEYAQFSAIVERVKRQGELPPMLYTIGNHDTWKDWEQGQELGSFKHYTGMTAVYYDRWIGGSHFIFLGSELQTAKNAELSSTQLAWLGEKLEEHRGDSRPVFLFLHQPLKDTVAGSLEEQEWYGVNQDEELRAVLAGWPQVILFTGHTHWELDAPHTVFDGQGEIATMFNAASVAYLWTDEDAHKAGSQGYYIEVYEQGVRVRGRDFVARQWMEAQDYFVHNGYAGEKGS</sequence>
<dbReference type="InterPro" id="IPR051918">
    <property type="entry name" value="STPP_CPPED1"/>
</dbReference>
<protein>
    <recommendedName>
        <fullName evidence="1">Calcineurin-like phosphoesterase domain-containing protein</fullName>
    </recommendedName>
</protein>
<proteinExistence type="predicted"/>
<dbReference type="AlphaFoldDB" id="A0A1B2DFP5"/>
<dbReference type="PANTHER" id="PTHR43143">
    <property type="entry name" value="METALLOPHOSPHOESTERASE, CALCINEURIN SUPERFAMILY"/>
    <property type="match status" value="1"/>
</dbReference>
<dbReference type="PANTHER" id="PTHR43143:SF1">
    <property type="entry name" value="SERINE_THREONINE-PROTEIN PHOSPHATASE CPPED1"/>
    <property type="match status" value="1"/>
</dbReference>
<dbReference type="EMBL" id="CP016808">
    <property type="protein sequence ID" value="ANY66531.1"/>
    <property type="molecule type" value="Genomic_DNA"/>
</dbReference>
<dbReference type="SUPFAM" id="SSF56300">
    <property type="entry name" value="Metallo-dependent phosphatases"/>
    <property type="match status" value="1"/>
</dbReference>
<dbReference type="InterPro" id="IPR029052">
    <property type="entry name" value="Metallo-depent_PP-like"/>
</dbReference>
<organism evidence="2">
    <name type="scientific">Paenibacillus sp. BIHB 4019</name>
    <dbReference type="NCBI Taxonomy" id="1870819"/>
    <lineage>
        <taxon>Bacteria</taxon>
        <taxon>Bacillati</taxon>
        <taxon>Bacillota</taxon>
        <taxon>Bacilli</taxon>
        <taxon>Bacillales</taxon>
        <taxon>Paenibacillaceae</taxon>
        <taxon>Paenibacillus</taxon>
    </lineage>
</organism>
<accession>A0A1B2DFP5</accession>
<evidence type="ECO:0000259" key="1">
    <source>
        <dbReference type="Pfam" id="PF00149"/>
    </source>
</evidence>
<name>A0A1B2DFP5_9BACL</name>
<dbReference type="Gene3D" id="3.60.21.10">
    <property type="match status" value="1"/>
</dbReference>
<dbReference type="Pfam" id="PF00149">
    <property type="entry name" value="Metallophos"/>
    <property type="match status" value="1"/>
</dbReference>
<dbReference type="RefSeq" id="WP_099517841.1">
    <property type="nucleotide sequence ID" value="NZ_CP016808.1"/>
</dbReference>
<feature type="domain" description="Calcineurin-like phosphoesterase" evidence="1">
    <location>
        <begin position="25"/>
        <end position="224"/>
    </location>
</feature>
<reference evidence="2" key="1">
    <citation type="submission" date="2016-08" db="EMBL/GenBank/DDBJ databases">
        <title>Complete Genome Seqeunce of Paenibacillus sp. BIHB 4019 from tea rhizoplane.</title>
        <authorList>
            <person name="Thakur R."/>
            <person name="Swarnkar M.K."/>
            <person name="Gulati A."/>
        </authorList>
    </citation>
    <scope>NUCLEOTIDE SEQUENCE [LARGE SCALE GENOMIC DNA]</scope>
    <source>
        <strain evidence="2">BIHB4019</strain>
    </source>
</reference>
<dbReference type="GO" id="GO:0016787">
    <property type="term" value="F:hydrolase activity"/>
    <property type="evidence" value="ECO:0007669"/>
    <property type="project" value="InterPro"/>
</dbReference>